<keyword evidence="3" id="KW-1185">Reference proteome</keyword>
<dbReference type="Gene3D" id="2.30.40.10">
    <property type="entry name" value="Urease, subunit C, domain 1"/>
    <property type="match status" value="1"/>
</dbReference>
<dbReference type="Gene3D" id="3.20.20.140">
    <property type="entry name" value="Metal-dependent hydrolases"/>
    <property type="match status" value="1"/>
</dbReference>
<dbReference type="InterPro" id="IPR011059">
    <property type="entry name" value="Metal-dep_hydrolase_composite"/>
</dbReference>
<dbReference type="KEGG" id="ssun:H9Q77_05040"/>
<dbReference type="AlphaFoldDB" id="A0A7G9FY43"/>
<protein>
    <submittedName>
        <fullName evidence="2">Amidohydrolase family protein</fullName>
    </submittedName>
</protein>
<dbReference type="InterPro" id="IPR013108">
    <property type="entry name" value="Amidohydro_3"/>
</dbReference>
<dbReference type="GO" id="GO:0016810">
    <property type="term" value="F:hydrolase activity, acting on carbon-nitrogen (but not peptide) bonds"/>
    <property type="evidence" value="ECO:0007669"/>
    <property type="project" value="InterPro"/>
</dbReference>
<sequence>MKCYVGSIITVNENDDVFGYLVEDHGKILYVGNQLPKEYEQAERIELGDKALIPSFVDTHQHLASFSTFQAGLNVMDAETNIELASMIQKFVNHSKEKTLICFGASPYSVKEGKLISRKELDLVCPDKEIMVVKYDGHACIINSKLMNRLKKKLEKLRGYHPETGEMNQEAFFACSDYITNSISIPRLFRNMQNAADFMASKGIGCVHSVSGVGFIGNLDISMEQAFAKSLRNGMQVRIFPQSMDVKVATSRKLPRIGGCFQCALDGCFGSQDASLNEPYTDGSSGVLYYTDEQVIDFCKRANRAGLQIEMHAIGDKAFDQACRAIKAALDDYPRENHRHGIIHDCLPTEEGVKICRDYHIQMPVQSAFINWKQEPDEYLEAILGKERAEKLNPLGTFVRNGIIISDGSDAPCTTPNPIAWIDKAVNHPVHGEAISVQDALRMCTYNGYYASFDEDKRGSLEVGKFADMVILSENPYEVEKTDLKNIKVEQLLLQGLPYRSCRENIFKAALRGLLSRDA</sequence>
<dbReference type="EMBL" id="CP060633">
    <property type="protein sequence ID" value="QNM03475.1"/>
    <property type="molecule type" value="Genomic_DNA"/>
</dbReference>
<proteinExistence type="predicted"/>
<dbReference type="Gene3D" id="3.10.310.70">
    <property type="match status" value="1"/>
</dbReference>
<dbReference type="RefSeq" id="WP_249326709.1">
    <property type="nucleotide sequence ID" value="NZ_CP060633.1"/>
</dbReference>
<dbReference type="Pfam" id="PF07969">
    <property type="entry name" value="Amidohydro_3"/>
    <property type="match status" value="1"/>
</dbReference>
<dbReference type="SUPFAM" id="SSF51556">
    <property type="entry name" value="Metallo-dependent hydrolases"/>
    <property type="match status" value="1"/>
</dbReference>
<reference evidence="2 3" key="1">
    <citation type="submission" date="2020-08" db="EMBL/GenBank/DDBJ databases">
        <authorList>
            <person name="Liu C."/>
            <person name="Sun Q."/>
        </authorList>
    </citation>
    <scope>NUCLEOTIDE SEQUENCE [LARGE SCALE GENOMIC DNA]</scope>
    <source>
        <strain evidence="2 3">NSJ-8</strain>
    </source>
</reference>
<dbReference type="SUPFAM" id="SSF51338">
    <property type="entry name" value="Composite domain of metallo-dependent hydrolases"/>
    <property type="match status" value="1"/>
</dbReference>
<dbReference type="Proteomes" id="UP000515981">
    <property type="component" value="Chromosome"/>
</dbReference>
<dbReference type="InterPro" id="IPR032466">
    <property type="entry name" value="Metal_Hydrolase"/>
</dbReference>
<evidence type="ECO:0000313" key="2">
    <source>
        <dbReference type="EMBL" id="QNM03475.1"/>
    </source>
</evidence>
<accession>A0A7G9FY43</accession>
<dbReference type="PANTHER" id="PTHR22642:SF22">
    <property type="entry name" value="EXOENZYMES REGULATORY PROTEIN AEPA"/>
    <property type="match status" value="1"/>
</dbReference>
<organism evidence="2 3">
    <name type="scientific">Simiaoa sunii</name>
    <dbReference type="NCBI Taxonomy" id="2763672"/>
    <lineage>
        <taxon>Bacteria</taxon>
        <taxon>Bacillati</taxon>
        <taxon>Bacillota</taxon>
        <taxon>Clostridia</taxon>
        <taxon>Lachnospirales</taxon>
        <taxon>Lachnospiraceae</taxon>
        <taxon>Simiaoa</taxon>
    </lineage>
</organism>
<feature type="domain" description="Amidohydrolase 3" evidence="1">
    <location>
        <begin position="45"/>
        <end position="496"/>
    </location>
</feature>
<gene>
    <name evidence="2" type="ORF">H9Q77_05040</name>
</gene>
<evidence type="ECO:0000313" key="3">
    <source>
        <dbReference type="Proteomes" id="UP000515981"/>
    </source>
</evidence>
<evidence type="ECO:0000259" key="1">
    <source>
        <dbReference type="Pfam" id="PF07969"/>
    </source>
</evidence>
<name>A0A7G9FY43_9FIRM</name>
<dbReference type="PANTHER" id="PTHR22642">
    <property type="entry name" value="IMIDAZOLONEPROPIONASE"/>
    <property type="match status" value="1"/>
</dbReference>
<keyword evidence="2" id="KW-0378">Hydrolase</keyword>